<dbReference type="OrthoDB" id="4746483at2"/>
<dbReference type="EMBL" id="UPHU01000001">
    <property type="protein sequence ID" value="VBA50339.1"/>
    <property type="molecule type" value="Genomic_DNA"/>
</dbReference>
<dbReference type="Proteomes" id="UP000268285">
    <property type="component" value="Unassembled WGS sequence"/>
</dbReference>
<gene>
    <name evidence="1" type="ORF">LAUMK142_02538</name>
</gene>
<keyword evidence="2" id="KW-1185">Reference proteome</keyword>
<accession>A0A498QR52</accession>
<reference evidence="1 2" key="1">
    <citation type="submission" date="2018-09" db="EMBL/GenBank/DDBJ databases">
        <authorList>
            <person name="Tagini F."/>
        </authorList>
    </citation>
    <scope>NUCLEOTIDE SEQUENCE [LARGE SCALE GENOMIC DNA]</scope>
    <source>
        <strain evidence="1 2">MK142</strain>
    </source>
</reference>
<organism evidence="1 2">
    <name type="scientific">Mycobacterium pseudokansasii</name>
    <dbReference type="NCBI Taxonomy" id="2341080"/>
    <lineage>
        <taxon>Bacteria</taxon>
        <taxon>Bacillati</taxon>
        <taxon>Actinomycetota</taxon>
        <taxon>Actinomycetes</taxon>
        <taxon>Mycobacteriales</taxon>
        <taxon>Mycobacteriaceae</taxon>
        <taxon>Mycobacterium</taxon>
    </lineage>
</organism>
<evidence type="ECO:0000313" key="1">
    <source>
        <dbReference type="EMBL" id="VBA50339.1"/>
    </source>
</evidence>
<name>A0A498QR52_9MYCO</name>
<proteinExistence type="predicted"/>
<evidence type="ECO:0000313" key="2">
    <source>
        <dbReference type="Proteomes" id="UP000268285"/>
    </source>
</evidence>
<sequence length="60" mass="6397">MTAVVAPVLPAVEDLPPVFIPLPQLVIVTATVVNSWSTPGASIRRDSIECRPAEQRETAS</sequence>
<protein>
    <submittedName>
        <fullName evidence="1">Uncharacterized protein</fullName>
    </submittedName>
</protein>
<dbReference type="AlphaFoldDB" id="A0A498QR52"/>
<dbReference type="RefSeq" id="WP_036400958.1">
    <property type="nucleotide sequence ID" value="NZ_UPHN01000068.1"/>
</dbReference>